<dbReference type="InterPro" id="IPR049039">
    <property type="entry name" value="RMD1-3_a_helical_rpt"/>
</dbReference>
<dbReference type="AlphaFoldDB" id="A0AA88HGA4"/>
<dbReference type="Gene3D" id="1.25.40.10">
    <property type="entry name" value="Tetratricopeptide repeat domain"/>
    <property type="match status" value="1"/>
</dbReference>
<dbReference type="EMBL" id="JAVRJZ010000020">
    <property type="protein sequence ID" value="KAK2706494.1"/>
    <property type="molecule type" value="Genomic_DNA"/>
</dbReference>
<keyword evidence="10" id="KW-0472">Membrane</keyword>
<keyword evidence="9" id="KW-0175">Coiled coil</keyword>
<dbReference type="InterPro" id="IPR011990">
    <property type="entry name" value="TPR-like_helical_dom_sf"/>
</dbReference>
<evidence type="ECO:0000256" key="8">
    <source>
        <dbReference type="ARBA" id="ARBA00041958"/>
    </source>
</evidence>
<protein>
    <recommendedName>
        <fullName evidence="7">Regulator of microtubule dynamics protein 1</fullName>
    </recommendedName>
    <alternativeName>
        <fullName evidence="8">Protein FAM82B</fullName>
    </alternativeName>
</protein>
<evidence type="ECO:0000256" key="4">
    <source>
        <dbReference type="ARBA" id="ARBA00022737"/>
    </source>
</evidence>
<evidence type="ECO:0000256" key="10">
    <source>
        <dbReference type="SAM" id="Phobius"/>
    </source>
</evidence>
<dbReference type="GO" id="GO:0005876">
    <property type="term" value="C:spindle microtubule"/>
    <property type="evidence" value="ECO:0007669"/>
    <property type="project" value="TreeGrafter"/>
</dbReference>
<keyword evidence="4" id="KW-0677">Repeat</keyword>
<evidence type="ECO:0000256" key="6">
    <source>
        <dbReference type="ARBA" id="ARBA00023212"/>
    </source>
</evidence>
<comment type="caution">
    <text evidence="11">The sequence shown here is derived from an EMBL/GenBank/DDBJ whole genome shotgun (WGS) entry which is preliminary data.</text>
</comment>
<dbReference type="GO" id="GO:0008017">
    <property type="term" value="F:microtubule binding"/>
    <property type="evidence" value="ECO:0007669"/>
    <property type="project" value="TreeGrafter"/>
</dbReference>
<comment type="subunit">
    <text evidence="2">Interacts with microtubules.</text>
</comment>
<keyword evidence="12" id="KW-1185">Reference proteome</keyword>
<evidence type="ECO:0000313" key="11">
    <source>
        <dbReference type="EMBL" id="KAK2706494.1"/>
    </source>
</evidence>
<keyword evidence="10" id="KW-1133">Transmembrane helix</keyword>
<evidence type="ECO:0000256" key="7">
    <source>
        <dbReference type="ARBA" id="ARBA00039966"/>
    </source>
</evidence>
<dbReference type="GO" id="GO:0097431">
    <property type="term" value="C:mitotic spindle pole"/>
    <property type="evidence" value="ECO:0007669"/>
    <property type="project" value="TreeGrafter"/>
</dbReference>
<organism evidence="11 12">
    <name type="scientific">Artemia franciscana</name>
    <name type="common">Brine shrimp</name>
    <name type="synonym">Artemia sanfranciscana</name>
    <dbReference type="NCBI Taxonomy" id="6661"/>
    <lineage>
        <taxon>Eukaryota</taxon>
        <taxon>Metazoa</taxon>
        <taxon>Ecdysozoa</taxon>
        <taxon>Arthropoda</taxon>
        <taxon>Crustacea</taxon>
        <taxon>Branchiopoda</taxon>
        <taxon>Anostraca</taxon>
        <taxon>Artemiidae</taxon>
        <taxon>Artemia</taxon>
    </lineage>
</organism>
<keyword evidence="5" id="KW-0802">TPR repeat</keyword>
<keyword evidence="10" id="KW-0812">Transmembrane</keyword>
<reference evidence="11" key="1">
    <citation type="submission" date="2023-07" db="EMBL/GenBank/DDBJ databases">
        <title>Chromosome-level genome assembly of Artemia franciscana.</title>
        <authorList>
            <person name="Jo E."/>
        </authorList>
    </citation>
    <scope>NUCLEOTIDE SEQUENCE</scope>
    <source>
        <tissue evidence="11">Whole body</tissue>
    </source>
</reference>
<dbReference type="Pfam" id="PF21033">
    <property type="entry name" value="RMD1-3"/>
    <property type="match status" value="1"/>
</dbReference>
<feature type="transmembrane region" description="Helical" evidence="10">
    <location>
        <begin position="6"/>
        <end position="23"/>
    </location>
</feature>
<keyword evidence="6" id="KW-0206">Cytoskeleton</keyword>
<evidence type="ECO:0000256" key="9">
    <source>
        <dbReference type="SAM" id="Coils"/>
    </source>
</evidence>
<dbReference type="PANTHER" id="PTHR16056">
    <property type="entry name" value="REGULATOR OF MICROTUBULE DYNAMICS PROTEIN"/>
    <property type="match status" value="1"/>
</dbReference>
<name>A0AA88HGA4_ARTSF</name>
<sequence>MLSSTTWAVLLLAVSVSALFFLVKELEEEREKRKKLERRLKILENQVEVTKEDVISRRQSMTSLSSESEEFFDVEEGEGSVLLKGEAKKHPDYSKIDELFLGDKDCLVKALEIVSSFEKSHSDDFKFLCYLSCACVLNHPLYAREEPDLSQKKVLIERGIKAGKSALAIDPNSAEAHKWYAAAVGSKAEYLGFTEKLGNAKEFKKHVEIALEIDPEDYFANFLYGRLLFEFSKLNWFERAAASRLLSPVPSDCFTEALKHFLKAEKGCPRPWKEVYYYLMQCSLSKGDIEDSIRYAGIGAKLPAYSEEVSTAQRLSFYMSDNGCSLSTSPNTPNEVFPVKLSLEVSKTG</sequence>
<keyword evidence="3" id="KW-0963">Cytoplasm</keyword>
<accession>A0AA88HGA4</accession>
<dbReference type="Proteomes" id="UP001187531">
    <property type="component" value="Unassembled WGS sequence"/>
</dbReference>
<dbReference type="PANTHER" id="PTHR16056:SF16">
    <property type="entry name" value="REGULATOR OF MICROTUBULE DYNAMICS PROTEIN 1"/>
    <property type="match status" value="1"/>
</dbReference>
<comment type="subcellular location">
    <subcellularLocation>
        <location evidence="1">Cytoplasm</location>
        <location evidence="1">Cytoskeleton</location>
    </subcellularLocation>
</comment>
<feature type="coiled-coil region" evidence="9">
    <location>
        <begin position="19"/>
        <end position="53"/>
    </location>
</feature>
<dbReference type="SUPFAM" id="SSF48452">
    <property type="entry name" value="TPR-like"/>
    <property type="match status" value="1"/>
</dbReference>
<gene>
    <name evidence="11" type="ORF">QYM36_016508</name>
</gene>
<proteinExistence type="predicted"/>
<evidence type="ECO:0000256" key="5">
    <source>
        <dbReference type="ARBA" id="ARBA00022803"/>
    </source>
</evidence>
<dbReference type="GO" id="GO:0005737">
    <property type="term" value="C:cytoplasm"/>
    <property type="evidence" value="ECO:0007669"/>
    <property type="project" value="TreeGrafter"/>
</dbReference>
<evidence type="ECO:0000256" key="1">
    <source>
        <dbReference type="ARBA" id="ARBA00004245"/>
    </source>
</evidence>
<evidence type="ECO:0000256" key="2">
    <source>
        <dbReference type="ARBA" id="ARBA00011375"/>
    </source>
</evidence>
<evidence type="ECO:0000256" key="3">
    <source>
        <dbReference type="ARBA" id="ARBA00022490"/>
    </source>
</evidence>
<evidence type="ECO:0000313" key="12">
    <source>
        <dbReference type="Proteomes" id="UP001187531"/>
    </source>
</evidence>